<dbReference type="InterPro" id="IPR003653">
    <property type="entry name" value="Peptidase_C48_C"/>
</dbReference>
<dbReference type="PROSITE" id="PS50600">
    <property type="entry name" value="ULP_PROTEASE"/>
    <property type="match status" value="1"/>
</dbReference>
<organism evidence="6 7">
    <name type="scientific">Trichocladium antarcticum</name>
    <dbReference type="NCBI Taxonomy" id="1450529"/>
    <lineage>
        <taxon>Eukaryota</taxon>
        <taxon>Fungi</taxon>
        <taxon>Dikarya</taxon>
        <taxon>Ascomycota</taxon>
        <taxon>Pezizomycotina</taxon>
        <taxon>Sordariomycetes</taxon>
        <taxon>Sordariomycetidae</taxon>
        <taxon>Sordariales</taxon>
        <taxon>Chaetomiaceae</taxon>
        <taxon>Trichocladium</taxon>
    </lineage>
</organism>
<dbReference type="GO" id="GO:0019783">
    <property type="term" value="F:ubiquitin-like protein peptidase activity"/>
    <property type="evidence" value="ECO:0007669"/>
    <property type="project" value="UniProtKB-ARBA"/>
</dbReference>
<evidence type="ECO:0000259" key="5">
    <source>
        <dbReference type="PROSITE" id="PS50600"/>
    </source>
</evidence>
<evidence type="ECO:0000313" key="6">
    <source>
        <dbReference type="EMBL" id="KAK4137106.1"/>
    </source>
</evidence>
<dbReference type="EMBL" id="MU853402">
    <property type="protein sequence ID" value="KAK4137106.1"/>
    <property type="molecule type" value="Genomic_DNA"/>
</dbReference>
<feature type="domain" description="Ubiquitin-like protease family profile" evidence="5">
    <location>
        <begin position="58"/>
        <end position="212"/>
    </location>
</feature>
<evidence type="ECO:0000256" key="4">
    <source>
        <dbReference type="SAM" id="MobiDB-lite"/>
    </source>
</evidence>
<reference evidence="6" key="1">
    <citation type="journal article" date="2023" name="Mol. Phylogenet. Evol.">
        <title>Genome-scale phylogeny and comparative genomics of the fungal order Sordariales.</title>
        <authorList>
            <person name="Hensen N."/>
            <person name="Bonometti L."/>
            <person name="Westerberg I."/>
            <person name="Brannstrom I.O."/>
            <person name="Guillou S."/>
            <person name="Cros-Aarteil S."/>
            <person name="Calhoun S."/>
            <person name="Haridas S."/>
            <person name="Kuo A."/>
            <person name="Mondo S."/>
            <person name="Pangilinan J."/>
            <person name="Riley R."/>
            <person name="LaButti K."/>
            <person name="Andreopoulos B."/>
            <person name="Lipzen A."/>
            <person name="Chen C."/>
            <person name="Yan M."/>
            <person name="Daum C."/>
            <person name="Ng V."/>
            <person name="Clum A."/>
            <person name="Steindorff A."/>
            <person name="Ohm R.A."/>
            <person name="Martin F."/>
            <person name="Silar P."/>
            <person name="Natvig D.O."/>
            <person name="Lalanne C."/>
            <person name="Gautier V."/>
            <person name="Ament-Velasquez S.L."/>
            <person name="Kruys A."/>
            <person name="Hutchinson M.I."/>
            <person name="Powell A.J."/>
            <person name="Barry K."/>
            <person name="Miller A.N."/>
            <person name="Grigoriev I.V."/>
            <person name="Debuchy R."/>
            <person name="Gladieux P."/>
            <person name="Hiltunen Thoren M."/>
            <person name="Johannesson H."/>
        </authorList>
    </citation>
    <scope>NUCLEOTIDE SEQUENCE</scope>
    <source>
        <strain evidence="6">CBS 123565</strain>
    </source>
</reference>
<comment type="caution">
    <text evidence="6">The sequence shown here is derived from an EMBL/GenBank/DDBJ whole genome shotgun (WGS) entry which is preliminary data.</text>
</comment>
<evidence type="ECO:0000256" key="3">
    <source>
        <dbReference type="ARBA" id="ARBA00022801"/>
    </source>
</evidence>
<dbReference type="SUPFAM" id="SSF54001">
    <property type="entry name" value="Cysteine proteinases"/>
    <property type="match status" value="1"/>
</dbReference>
<evidence type="ECO:0000313" key="7">
    <source>
        <dbReference type="Proteomes" id="UP001304895"/>
    </source>
</evidence>
<protein>
    <recommendedName>
        <fullName evidence="5">Ubiquitin-like protease family profile domain-containing protein</fullName>
    </recommendedName>
</protein>
<dbReference type="GO" id="GO:0006508">
    <property type="term" value="P:proteolysis"/>
    <property type="evidence" value="ECO:0007669"/>
    <property type="project" value="UniProtKB-KW"/>
</dbReference>
<feature type="region of interest" description="Disordered" evidence="4">
    <location>
        <begin position="1"/>
        <end position="24"/>
    </location>
</feature>
<comment type="similarity">
    <text evidence="1">Belongs to the peptidase C48 family.</text>
</comment>
<dbReference type="GO" id="GO:0008234">
    <property type="term" value="F:cysteine-type peptidase activity"/>
    <property type="evidence" value="ECO:0007669"/>
    <property type="project" value="InterPro"/>
</dbReference>
<proteinExistence type="inferred from homology"/>
<evidence type="ECO:0000256" key="2">
    <source>
        <dbReference type="ARBA" id="ARBA00022670"/>
    </source>
</evidence>
<reference evidence="6" key="2">
    <citation type="submission" date="2023-05" db="EMBL/GenBank/DDBJ databases">
        <authorList>
            <consortium name="Lawrence Berkeley National Laboratory"/>
            <person name="Steindorff A."/>
            <person name="Hensen N."/>
            <person name="Bonometti L."/>
            <person name="Westerberg I."/>
            <person name="Brannstrom I.O."/>
            <person name="Guillou S."/>
            <person name="Cros-Aarteil S."/>
            <person name="Calhoun S."/>
            <person name="Haridas S."/>
            <person name="Kuo A."/>
            <person name="Mondo S."/>
            <person name="Pangilinan J."/>
            <person name="Riley R."/>
            <person name="Labutti K."/>
            <person name="Andreopoulos B."/>
            <person name="Lipzen A."/>
            <person name="Chen C."/>
            <person name="Yanf M."/>
            <person name="Daum C."/>
            <person name="Ng V."/>
            <person name="Clum A."/>
            <person name="Ohm R."/>
            <person name="Martin F."/>
            <person name="Silar P."/>
            <person name="Natvig D."/>
            <person name="Lalanne C."/>
            <person name="Gautier V."/>
            <person name="Ament-Velasquez S.L."/>
            <person name="Kruys A."/>
            <person name="Hutchinson M.I."/>
            <person name="Powell A.J."/>
            <person name="Barry K."/>
            <person name="Miller A.N."/>
            <person name="Grigoriev I.V."/>
            <person name="Debuchy R."/>
            <person name="Gladieux P."/>
            <person name="Thoren M.H."/>
            <person name="Johannesson H."/>
        </authorList>
    </citation>
    <scope>NUCLEOTIDE SEQUENCE</scope>
    <source>
        <strain evidence="6">CBS 123565</strain>
    </source>
</reference>
<dbReference type="Proteomes" id="UP001304895">
    <property type="component" value="Unassembled WGS sequence"/>
</dbReference>
<sequence length="227" mass="26059">MARTRPEPSEASSGAQLTEGSISQPNHKEDRILASLFPGLATPRTDGETFHRVAWPTVVCSFYDLEGMIENREWLQGHDLIVALCYFLSGLEDQVYIHNTWISNSSSVHPPETNLNTRRVMASKRFWVILGTKDLSHWILTIYDQARHTTVYFDSLRYRARDTNLYQLKIISWIQASSLYPGNTKPEVYKRGPVQSEDWECGVWVLEYTRLFFQEGLQAGGIYEAPP</sequence>
<evidence type="ECO:0000256" key="1">
    <source>
        <dbReference type="ARBA" id="ARBA00005234"/>
    </source>
</evidence>
<dbReference type="Pfam" id="PF02902">
    <property type="entry name" value="Peptidase_C48"/>
    <property type="match status" value="1"/>
</dbReference>
<keyword evidence="2" id="KW-0645">Protease</keyword>
<feature type="compositionally biased region" description="Polar residues" evidence="4">
    <location>
        <begin position="10"/>
        <end position="24"/>
    </location>
</feature>
<dbReference type="Gene3D" id="3.40.395.10">
    <property type="entry name" value="Adenoviral Proteinase, Chain A"/>
    <property type="match status" value="1"/>
</dbReference>
<dbReference type="InterPro" id="IPR038765">
    <property type="entry name" value="Papain-like_cys_pep_sf"/>
</dbReference>
<dbReference type="AlphaFoldDB" id="A0AAN6ZGV7"/>
<accession>A0AAN6ZGV7</accession>
<keyword evidence="3" id="KW-0378">Hydrolase</keyword>
<name>A0AAN6ZGV7_9PEZI</name>
<gene>
    <name evidence="6" type="ORF">BT67DRAFT_431493</name>
</gene>
<keyword evidence="7" id="KW-1185">Reference proteome</keyword>